<comment type="caution">
    <text evidence="3">The sequence shown here is derived from an EMBL/GenBank/DDBJ whole genome shotgun (WGS) entry which is preliminary data.</text>
</comment>
<dbReference type="PANTHER" id="PTHR10353">
    <property type="entry name" value="GLYCOSYL HYDROLASE"/>
    <property type="match status" value="1"/>
</dbReference>
<feature type="non-terminal residue" evidence="3">
    <location>
        <position position="1"/>
    </location>
</feature>
<gene>
    <name evidence="3" type="ORF">L195_g037722</name>
</gene>
<dbReference type="PANTHER" id="PTHR10353:SF172">
    <property type="entry name" value="GLYCOSIDE HYDROLASE FAMILY 1 PROTEIN"/>
    <property type="match status" value="1"/>
</dbReference>
<organism evidence="3 4">
    <name type="scientific">Trifolium pratense</name>
    <name type="common">Red clover</name>
    <dbReference type="NCBI Taxonomy" id="57577"/>
    <lineage>
        <taxon>Eukaryota</taxon>
        <taxon>Viridiplantae</taxon>
        <taxon>Streptophyta</taxon>
        <taxon>Embryophyta</taxon>
        <taxon>Tracheophyta</taxon>
        <taxon>Spermatophyta</taxon>
        <taxon>Magnoliopsida</taxon>
        <taxon>eudicotyledons</taxon>
        <taxon>Gunneridae</taxon>
        <taxon>Pentapetalae</taxon>
        <taxon>rosids</taxon>
        <taxon>fabids</taxon>
        <taxon>Fabales</taxon>
        <taxon>Fabaceae</taxon>
        <taxon>Papilionoideae</taxon>
        <taxon>50 kb inversion clade</taxon>
        <taxon>NPAAA clade</taxon>
        <taxon>Hologalegina</taxon>
        <taxon>IRL clade</taxon>
        <taxon>Trifolieae</taxon>
        <taxon>Trifolium</taxon>
    </lineage>
</organism>
<protein>
    <submittedName>
        <fullName evidence="3">Beta-glucosidase 24-like protein</fullName>
    </submittedName>
</protein>
<accession>A0A2K3LT41</accession>
<dbReference type="EMBL" id="ASHM01040388">
    <property type="protein sequence ID" value="PNX81698.1"/>
    <property type="molecule type" value="Genomic_DNA"/>
</dbReference>
<dbReference type="STRING" id="57577.A0A2K3LT41"/>
<dbReference type="GO" id="GO:0005975">
    <property type="term" value="P:carbohydrate metabolic process"/>
    <property type="evidence" value="ECO:0007669"/>
    <property type="project" value="InterPro"/>
</dbReference>
<evidence type="ECO:0000256" key="2">
    <source>
        <dbReference type="RuleBase" id="RU003690"/>
    </source>
</evidence>
<proteinExistence type="inferred from homology"/>
<dbReference type="Proteomes" id="UP000236291">
    <property type="component" value="Unassembled WGS sequence"/>
</dbReference>
<comment type="similarity">
    <text evidence="1 2">Belongs to the glycosyl hydrolase 1 family.</text>
</comment>
<dbReference type="Pfam" id="PF00232">
    <property type="entry name" value="Glyco_hydro_1"/>
    <property type="match status" value="1"/>
</dbReference>
<reference evidence="3 4" key="1">
    <citation type="journal article" date="2014" name="Am. J. Bot.">
        <title>Genome assembly and annotation for red clover (Trifolium pratense; Fabaceae).</title>
        <authorList>
            <person name="Istvanek J."/>
            <person name="Jaros M."/>
            <person name="Krenek A."/>
            <person name="Repkova J."/>
        </authorList>
    </citation>
    <scope>NUCLEOTIDE SEQUENCE [LARGE SCALE GENOMIC DNA]</scope>
    <source>
        <strain evidence="4">cv. Tatra</strain>
        <tissue evidence="3">Young leaves</tissue>
    </source>
</reference>
<dbReference type="Gene3D" id="3.20.20.80">
    <property type="entry name" value="Glycosidases"/>
    <property type="match status" value="1"/>
</dbReference>
<dbReference type="InterPro" id="IPR001360">
    <property type="entry name" value="Glyco_hydro_1"/>
</dbReference>
<evidence type="ECO:0000313" key="4">
    <source>
        <dbReference type="Proteomes" id="UP000236291"/>
    </source>
</evidence>
<evidence type="ECO:0000256" key="1">
    <source>
        <dbReference type="ARBA" id="ARBA00010838"/>
    </source>
</evidence>
<dbReference type="InterPro" id="IPR017853">
    <property type="entry name" value="GH"/>
</dbReference>
<dbReference type="AlphaFoldDB" id="A0A2K3LT41"/>
<reference evidence="3 4" key="2">
    <citation type="journal article" date="2017" name="Front. Plant Sci.">
        <title>Gene Classification and Mining of Molecular Markers Useful in Red Clover (Trifolium pratense) Breeding.</title>
        <authorList>
            <person name="Istvanek J."/>
            <person name="Dluhosova J."/>
            <person name="Dluhos P."/>
            <person name="Patkova L."/>
            <person name="Nedelnik J."/>
            <person name="Repkova J."/>
        </authorList>
    </citation>
    <scope>NUCLEOTIDE SEQUENCE [LARGE SCALE GENOMIC DNA]</scope>
    <source>
        <strain evidence="4">cv. Tatra</strain>
        <tissue evidence="3">Young leaves</tissue>
    </source>
</reference>
<dbReference type="SUPFAM" id="SSF51445">
    <property type="entry name" value="(Trans)glycosidases"/>
    <property type="match status" value="1"/>
</dbReference>
<dbReference type="GO" id="GO:0008422">
    <property type="term" value="F:beta-glucosidase activity"/>
    <property type="evidence" value="ECO:0007669"/>
    <property type="project" value="TreeGrafter"/>
</dbReference>
<evidence type="ECO:0000313" key="3">
    <source>
        <dbReference type="EMBL" id="PNX81698.1"/>
    </source>
</evidence>
<sequence>ESENGVIGITMVANWYLPLSDSKSDQKAAQRAIDFMYGWFMDPLTSEDYPKSMRSLVGSRLPKFNAKQARQDNSLVHLISLV</sequence>
<name>A0A2K3LT41_TRIPR</name>